<proteinExistence type="predicted"/>
<dbReference type="RefSeq" id="WP_283753387.1">
    <property type="nucleotide sequence ID" value="NZ_JAQOSP010000063.1"/>
</dbReference>
<organism evidence="1 2">
    <name type="scientific">Roseofilum acuticapitatum BLCC-M154</name>
    <dbReference type="NCBI Taxonomy" id="3022444"/>
    <lineage>
        <taxon>Bacteria</taxon>
        <taxon>Bacillati</taxon>
        <taxon>Cyanobacteriota</taxon>
        <taxon>Cyanophyceae</taxon>
        <taxon>Desertifilales</taxon>
        <taxon>Desertifilaceae</taxon>
        <taxon>Roseofilum</taxon>
        <taxon>Roseofilum acuticapitatum</taxon>
    </lineage>
</organism>
<dbReference type="Proteomes" id="UP001235303">
    <property type="component" value="Unassembled WGS sequence"/>
</dbReference>
<keyword evidence="2" id="KW-1185">Reference proteome</keyword>
<gene>
    <name evidence="1" type="ORF">PMG71_09345</name>
</gene>
<reference evidence="1 2" key="1">
    <citation type="submission" date="2023-01" db="EMBL/GenBank/DDBJ databases">
        <title>Novel diversity within Roseofilum (Cyanobacteria; Desertifilaceae) from marine benthic mats with descriptions of four novel species.</title>
        <authorList>
            <person name="Wang Y."/>
            <person name="Berthold D.E."/>
            <person name="Hu J."/>
            <person name="Lefler F.W."/>
            <person name="Laughinghouse H.D. IV."/>
        </authorList>
    </citation>
    <scope>NUCLEOTIDE SEQUENCE [LARGE SCALE GENOMIC DNA]</scope>
    <source>
        <strain evidence="1 2">BLCC-M154</strain>
    </source>
</reference>
<evidence type="ECO:0000313" key="2">
    <source>
        <dbReference type="Proteomes" id="UP001235303"/>
    </source>
</evidence>
<sequence length="279" mass="31879">MIQKTGGNISSLQLMKWSFLLHQETPSGGGSTFYGFIPYRYGPYSFTLNREVDVLVRNGFLNQQDSDRWQLTSVGKQQKVHLPKQIHEDISTVIKEYEKLSISELIDTVYNRYPWFTVNSSLEIESKPKRPIAPLAIYTAGYEKKTVDDFLNLLMQSGIRRLIDVRYNPIARRYGFHKSTLKKLCHSVDIDYQHLPGLGIPGAARKNLSSTNHYQSLFQDYHASLCNCTDDIETVISLLTSEPSVLVCMEANPECCHRNVLAQYLAGIINLPIEHLRYS</sequence>
<dbReference type="Pfam" id="PF04343">
    <property type="entry name" value="DUF488"/>
    <property type="match status" value="1"/>
</dbReference>
<dbReference type="PANTHER" id="PTHR39337">
    <property type="entry name" value="BLR5642 PROTEIN"/>
    <property type="match status" value="1"/>
</dbReference>
<protein>
    <submittedName>
        <fullName evidence="1">DUF488 domain-containing protein</fullName>
    </submittedName>
</protein>
<comment type="caution">
    <text evidence="1">The sequence shown here is derived from an EMBL/GenBank/DDBJ whole genome shotgun (WGS) entry which is preliminary data.</text>
</comment>
<accession>A0ABT7ARU8</accession>
<dbReference type="EMBL" id="JAQOSP010000063">
    <property type="protein sequence ID" value="MDJ1169629.1"/>
    <property type="molecule type" value="Genomic_DNA"/>
</dbReference>
<evidence type="ECO:0000313" key="1">
    <source>
        <dbReference type="EMBL" id="MDJ1169629.1"/>
    </source>
</evidence>
<name>A0ABT7ARU8_9CYAN</name>
<dbReference type="InterPro" id="IPR007438">
    <property type="entry name" value="DUF488"/>
</dbReference>
<dbReference type="PANTHER" id="PTHR39337:SF1">
    <property type="entry name" value="BLR5642 PROTEIN"/>
    <property type="match status" value="1"/>
</dbReference>